<dbReference type="EMBL" id="LXQA011193348">
    <property type="protein sequence ID" value="MCI88446.1"/>
    <property type="molecule type" value="Genomic_DNA"/>
</dbReference>
<keyword evidence="2" id="KW-1185">Reference proteome</keyword>
<dbReference type="AlphaFoldDB" id="A0A392VJA4"/>
<evidence type="ECO:0000313" key="2">
    <source>
        <dbReference type="Proteomes" id="UP000265520"/>
    </source>
</evidence>
<comment type="caution">
    <text evidence="1">The sequence shown here is derived from an EMBL/GenBank/DDBJ whole genome shotgun (WGS) entry which is preliminary data.</text>
</comment>
<name>A0A392VJA4_9FABA</name>
<reference evidence="1 2" key="1">
    <citation type="journal article" date="2018" name="Front. Plant Sci.">
        <title>Red Clover (Trifolium pratense) and Zigzag Clover (T. medium) - A Picture of Genomic Similarities and Differences.</title>
        <authorList>
            <person name="Dluhosova J."/>
            <person name="Istvanek J."/>
            <person name="Nedelnik J."/>
            <person name="Repkova J."/>
        </authorList>
    </citation>
    <scope>NUCLEOTIDE SEQUENCE [LARGE SCALE GENOMIC DNA]</scope>
    <source>
        <strain evidence="2">cv. 10/8</strain>
        <tissue evidence="1">Leaf</tissue>
    </source>
</reference>
<proteinExistence type="predicted"/>
<evidence type="ECO:0000313" key="1">
    <source>
        <dbReference type="EMBL" id="MCI88446.1"/>
    </source>
</evidence>
<sequence>MGLTLAQCRKVKEVGDLMTGKPAIEASVNDDRNYSEIPCRISFDRHEKRNVLDTVLKRDSLK</sequence>
<accession>A0A392VJA4</accession>
<protein>
    <submittedName>
        <fullName evidence="1">Uncharacterized protein</fullName>
    </submittedName>
</protein>
<dbReference type="Proteomes" id="UP000265520">
    <property type="component" value="Unassembled WGS sequence"/>
</dbReference>
<organism evidence="1 2">
    <name type="scientific">Trifolium medium</name>
    <dbReference type="NCBI Taxonomy" id="97028"/>
    <lineage>
        <taxon>Eukaryota</taxon>
        <taxon>Viridiplantae</taxon>
        <taxon>Streptophyta</taxon>
        <taxon>Embryophyta</taxon>
        <taxon>Tracheophyta</taxon>
        <taxon>Spermatophyta</taxon>
        <taxon>Magnoliopsida</taxon>
        <taxon>eudicotyledons</taxon>
        <taxon>Gunneridae</taxon>
        <taxon>Pentapetalae</taxon>
        <taxon>rosids</taxon>
        <taxon>fabids</taxon>
        <taxon>Fabales</taxon>
        <taxon>Fabaceae</taxon>
        <taxon>Papilionoideae</taxon>
        <taxon>50 kb inversion clade</taxon>
        <taxon>NPAAA clade</taxon>
        <taxon>Hologalegina</taxon>
        <taxon>IRL clade</taxon>
        <taxon>Trifolieae</taxon>
        <taxon>Trifolium</taxon>
    </lineage>
</organism>